<keyword evidence="4 9" id="KW-0963">Cytoplasm</keyword>
<dbReference type="InterPro" id="IPR013785">
    <property type="entry name" value="Aldolase_TIM"/>
</dbReference>
<evidence type="ECO:0000256" key="7">
    <source>
        <dbReference type="ARBA" id="ARBA00023270"/>
    </source>
</evidence>
<name>A0A650ENK1_9FIRM</name>
<dbReference type="AlphaFoldDB" id="A0A650ENK1"/>
<feature type="active site" description="Schiff-base intermediate with substrate" evidence="9">
    <location>
        <position position="83"/>
    </location>
</feature>
<comment type="function">
    <text evidence="9">Transaldolase is important for the balance of metabolites in the pentose-phosphate pathway.</text>
</comment>
<dbReference type="PANTHER" id="PTHR10683:SF36">
    <property type="entry name" value="TRANSALDOLASE"/>
    <property type="match status" value="1"/>
</dbReference>
<dbReference type="Gene3D" id="3.20.20.70">
    <property type="entry name" value="Aldolase class I"/>
    <property type="match status" value="1"/>
</dbReference>
<dbReference type="GO" id="GO:0006098">
    <property type="term" value="P:pentose-phosphate shunt"/>
    <property type="evidence" value="ECO:0007669"/>
    <property type="project" value="UniProtKB-UniRule"/>
</dbReference>
<dbReference type="InterPro" id="IPR004731">
    <property type="entry name" value="Transaldolase_3B/F6P_aldolase"/>
</dbReference>
<evidence type="ECO:0000256" key="2">
    <source>
        <dbReference type="ARBA" id="ARBA00004857"/>
    </source>
</evidence>
<dbReference type="InterPro" id="IPR033919">
    <property type="entry name" value="TSA/FSA_arc/bac"/>
</dbReference>
<dbReference type="GO" id="GO:0005975">
    <property type="term" value="P:carbohydrate metabolic process"/>
    <property type="evidence" value="ECO:0007669"/>
    <property type="project" value="InterPro"/>
</dbReference>
<dbReference type="UniPathway" id="UPA00115">
    <property type="reaction ID" value="UER00414"/>
</dbReference>
<evidence type="ECO:0000256" key="5">
    <source>
        <dbReference type="ARBA" id="ARBA00022679"/>
    </source>
</evidence>
<dbReference type="CDD" id="cd00956">
    <property type="entry name" value="Transaldolase_FSA"/>
    <property type="match status" value="1"/>
</dbReference>
<evidence type="ECO:0000313" key="10">
    <source>
        <dbReference type="EMBL" id="QGT51243.1"/>
    </source>
</evidence>
<reference evidence="10" key="1">
    <citation type="journal article" date="2020" name="J. ISSAAS">
        <title>Lactobacilli and other gastrointestinal microbiota of Peromyscus leucopus, reservoir host for agents of Lyme disease and other zoonoses in North America.</title>
        <authorList>
            <person name="Milovic A."/>
            <person name="Bassam K."/>
            <person name="Shao H."/>
            <person name="Chatzistamou I."/>
            <person name="Tufts D.M."/>
            <person name="Diuk-Wasser M."/>
            <person name="Barbour A.G."/>
        </authorList>
    </citation>
    <scope>NUCLEOTIDE SEQUENCE</scope>
    <source>
        <strain evidence="10">LL40</strain>
    </source>
</reference>
<dbReference type="PROSITE" id="PS00958">
    <property type="entry name" value="TRANSALDOLASE_2"/>
    <property type="match status" value="1"/>
</dbReference>
<protein>
    <recommendedName>
        <fullName evidence="9">Probable transaldolase</fullName>
        <ecNumber evidence="9">2.2.1.2</ecNumber>
    </recommendedName>
</protein>
<dbReference type="Pfam" id="PF00923">
    <property type="entry name" value="TAL_FSA"/>
    <property type="match status" value="1"/>
</dbReference>
<dbReference type="HAMAP" id="MF_00494">
    <property type="entry name" value="Transaldolase_3b"/>
    <property type="match status" value="1"/>
</dbReference>
<dbReference type="EC" id="2.2.1.2" evidence="9"/>
<evidence type="ECO:0000256" key="3">
    <source>
        <dbReference type="ARBA" id="ARBA00005740"/>
    </source>
</evidence>
<comment type="pathway">
    <text evidence="2 9">Carbohydrate degradation; pentose phosphate pathway; D-glyceraldehyde 3-phosphate and beta-D-fructose 6-phosphate from D-ribose 5-phosphate and D-xylulose 5-phosphate (non-oxidative stage): step 2/3.</text>
</comment>
<evidence type="ECO:0000256" key="1">
    <source>
        <dbReference type="ARBA" id="ARBA00004496"/>
    </source>
</evidence>
<comment type="similarity">
    <text evidence="3 9">Belongs to the transaldolase family. Type 3B subfamily.</text>
</comment>
<dbReference type="InterPro" id="IPR001585">
    <property type="entry name" value="TAL/FSA"/>
</dbReference>
<sequence length="214" mass="23304">MKLFIDTANVEEIREANDLGVICGVTTNPSLIAREGRDFKQVVTEITSIVDGPISAEVVSLEHEKMVEEALELVKIHKNIVIKLPMTTEGLKATKILSSKGIKTNVTLIFSSAQALLAARAGATYVSPFLGRLDDIGMNGMNLIEEIVDIFSQHAINTEIIAASIRSSIHVIEAARLGADIATVPYKVILQMTKHPLTDAGIEKFLKDWESVPK</sequence>
<dbReference type="EMBL" id="MN577573">
    <property type="protein sequence ID" value="QGT51243.1"/>
    <property type="molecule type" value="Genomic_DNA"/>
</dbReference>
<evidence type="ECO:0000256" key="6">
    <source>
        <dbReference type="ARBA" id="ARBA00023126"/>
    </source>
</evidence>
<comment type="subcellular location">
    <subcellularLocation>
        <location evidence="1 9">Cytoplasm</location>
    </subcellularLocation>
</comment>
<accession>A0A650ENK1</accession>
<evidence type="ECO:0000256" key="9">
    <source>
        <dbReference type="HAMAP-Rule" id="MF_00494"/>
    </source>
</evidence>
<comment type="catalytic activity">
    <reaction evidence="8 9">
        <text>D-sedoheptulose 7-phosphate + D-glyceraldehyde 3-phosphate = D-erythrose 4-phosphate + beta-D-fructose 6-phosphate</text>
        <dbReference type="Rhea" id="RHEA:17053"/>
        <dbReference type="ChEBI" id="CHEBI:16897"/>
        <dbReference type="ChEBI" id="CHEBI:57483"/>
        <dbReference type="ChEBI" id="CHEBI:57634"/>
        <dbReference type="ChEBI" id="CHEBI:59776"/>
        <dbReference type="EC" id="2.2.1.2"/>
    </reaction>
</comment>
<keyword evidence="7 9" id="KW-0704">Schiff base</keyword>
<keyword evidence="5 9" id="KW-0808">Transferase</keyword>
<dbReference type="PANTHER" id="PTHR10683">
    <property type="entry name" value="TRANSALDOLASE"/>
    <property type="match status" value="1"/>
</dbReference>
<gene>
    <name evidence="9 10" type="primary">tal</name>
    <name evidence="10" type="ORF">Firmicute1046_3190</name>
</gene>
<evidence type="ECO:0000256" key="4">
    <source>
        <dbReference type="ARBA" id="ARBA00022490"/>
    </source>
</evidence>
<dbReference type="InterPro" id="IPR018225">
    <property type="entry name" value="Transaldolase_AS"/>
</dbReference>
<dbReference type="FunFam" id="3.20.20.70:FF:000018">
    <property type="entry name" value="Probable transaldolase"/>
    <property type="match status" value="1"/>
</dbReference>
<dbReference type="InterPro" id="IPR022999">
    <property type="entry name" value="Transaldolase_3B"/>
</dbReference>
<dbReference type="NCBIfam" id="TIGR00875">
    <property type="entry name" value="fsa_talC_mipB"/>
    <property type="match status" value="1"/>
</dbReference>
<proteinExistence type="inferred from homology"/>
<keyword evidence="6 9" id="KW-0570">Pentose shunt</keyword>
<dbReference type="GO" id="GO:0004801">
    <property type="term" value="F:transaldolase activity"/>
    <property type="evidence" value="ECO:0007669"/>
    <property type="project" value="UniProtKB-UniRule"/>
</dbReference>
<dbReference type="GO" id="GO:0005737">
    <property type="term" value="C:cytoplasm"/>
    <property type="evidence" value="ECO:0007669"/>
    <property type="project" value="UniProtKB-SubCell"/>
</dbReference>
<dbReference type="PROSITE" id="PS01054">
    <property type="entry name" value="TRANSALDOLASE_1"/>
    <property type="match status" value="1"/>
</dbReference>
<evidence type="ECO:0000256" key="8">
    <source>
        <dbReference type="ARBA" id="ARBA00048810"/>
    </source>
</evidence>
<organism evidence="10">
    <name type="scientific">uncultured Bacillota bacterium</name>
    <dbReference type="NCBI Taxonomy" id="344338"/>
    <lineage>
        <taxon>Bacteria</taxon>
        <taxon>Bacillati</taxon>
        <taxon>Bacillota</taxon>
        <taxon>environmental samples</taxon>
    </lineage>
</organism>
<dbReference type="GO" id="GO:0016832">
    <property type="term" value="F:aldehyde-lyase activity"/>
    <property type="evidence" value="ECO:0007669"/>
    <property type="project" value="InterPro"/>
</dbReference>
<dbReference type="SUPFAM" id="SSF51569">
    <property type="entry name" value="Aldolase"/>
    <property type="match status" value="1"/>
</dbReference>